<protein>
    <submittedName>
        <fullName evidence="1">Uncharacterized protein</fullName>
    </submittedName>
</protein>
<evidence type="ECO:0000313" key="2">
    <source>
        <dbReference type="Proteomes" id="UP001233999"/>
    </source>
</evidence>
<feature type="non-terminal residue" evidence="1">
    <location>
        <position position="1"/>
    </location>
</feature>
<comment type="caution">
    <text evidence="1">The sequence shown here is derived from an EMBL/GenBank/DDBJ whole genome shotgun (WGS) entry which is preliminary data.</text>
</comment>
<accession>A0AAD8E861</accession>
<gene>
    <name evidence="1" type="ORF">L9F63_004184</name>
</gene>
<name>A0AAD8E861_DIPPU</name>
<reference evidence="1" key="2">
    <citation type="submission" date="2023-05" db="EMBL/GenBank/DDBJ databases">
        <authorList>
            <person name="Fouks B."/>
        </authorList>
    </citation>
    <scope>NUCLEOTIDE SEQUENCE</scope>
    <source>
        <strain evidence="1">Stay&amp;Tobe</strain>
        <tissue evidence="1">Testes</tissue>
    </source>
</reference>
<evidence type="ECO:0000313" key="1">
    <source>
        <dbReference type="EMBL" id="KAJ9580167.1"/>
    </source>
</evidence>
<sequence>TQASRLYIRIILASRTVYIKFPKNAMTVVTIVSQYLEFSDKYFNFLFCSNSDLKYRSMRNYPYPINVIPEKWLVIMYLSSEHMLITLPQSSTFLTLRVNFTNRVTSVAILASLDTDVNCLYVTDIRASQQDIDCHFSRYSTNTPHLLRIN</sequence>
<organism evidence="1 2">
    <name type="scientific">Diploptera punctata</name>
    <name type="common">Pacific beetle cockroach</name>
    <dbReference type="NCBI Taxonomy" id="6984"/>
    <lineage>
        <taxon>Eukaryota</taxon>
        <taxon>Metazoa</taxon>
        <taxon>Ecdysozoa</taxon>
        <taxon>Arthropoda</taxon>
        <taxon>Hexapoda</taxon>
        <taxon>Insecta</taxon>
        <taxon>Pterygota</taxon>
        <taxon>Neoptera</taxon>
        <taxon>Polyneoptera</taxon>
        <taxon>Dictyoptera</taxon>
        <taxon>Blattodea</taxon>
        <taxon>Blaberoidea</taxon>
        <taxon>Blaberidae</taxon>
        <taxon>Diplopterinae</taxon>
        <taxon>Diploptera</taxon>
    </lineage>
</organism>
<feature type="non-terminal residue" evidence="1">
    <location>
        <position position="150"/>
    </location>
</feature>
<dbReference type="Proteomes" id="UP001233999">
    <property type="component" value="Unassembled WGS sequence"/>
</dbReference>
<reference evidence="1" key="1">
    <citation type="journal article" date="2023" name="IScience">
        <title>Live-bearing cockroach genome reveals convergent evolutionary mechanisms linked to viviparity in insects and beyond.</title>
        <authorList>
            <person name="Fouks B."/>
            <person name="Harrison M.C."/>
            <person name="Mikhailova A.A."/>
            <person name="Marchal E."/>
            <person name="English S."/>
            <person name="Carruthers M."/>
            <person name="Jennings E.C."/>
            <person name="Chiamaka E.L."/>
            <person name="Frigard R.A."/>
            <person name="Pippel M."/>
            <person name="Attardo G.M."/>
            <person name="Benoit J.B."/>
            <person name="Bornberg-Bauer E."/>
            <person name="Tobe S.S."/>
        </authorList>
    </citation>
    <scope>NUCLEOTIDE SEQUENCE</scope>
    <source>
        <strain evidence="1">Stay&amp;Tobe</strain>
    </source>
</reference>
<dbReference type="EMBL" id="JASPKZ010008358">
    <property type="protein sequence ID" value="KAJ9580167.1"/>
    <property type="molecule type" value="Genomic_DNA"/>
</dbReference>
<dbReference type="AlphaFoldDB" id="A0AAD8E861"/>
<proteinExistence type="predicted"/>
<keyword evidence="2" id="KW-1185">Reference proteome</keyword>